<protein>
    <submittedName>
        <fullName evidence="2">Uncharacterized protein</fullName>
    </submittedName>
</protein>
<dbReference type="PROSITE" id="PS51257">
    <property type="entry name" value="PROKAR_LIPOPROTEIN"/>
    <property type="match status" value="1"/>
</dbReference>
<feature type="transmembrane region" description="Helical" evidence="1">
    <location>
        <begin position="20"/>
        <end position="44"/>
    </location>
</feature>
<comment type="caution">
    <text evidence="2">The sequence shown here is derived from an EMBL/GenBank/DDBJ whole genome shotgun (WGS) entry which is preliminary data.</text>
</comment>
<accession>A0A9D1HJB0</accession>
<feature type="transmembrane region" description="Helical" evidence="1">
    <location>
        <begin position="50"/>
        <end position="78"/>
    </location>
</feature>
<reference evidence="2" key="1">
    <citation type="submission" date="2020-10" db="EMBL/GenBank/DDBJ databases">
        <authorList>
            <person name="Gilroy R."/>
        </authorList>
    </citation>
    <scope>NUCLEOTIDE SEQUENCE</scope>
    <source>
        <strain evidence="2">2830</strain>
    </source>
</reference>
<sequence>MDKARSKSKNSDNKQNSAALYTLVVFIGTFFTACLMTLVSTLVLEEMETFMVGFVILLVVILVGVVFDIVGTAVSACGQQHLNSKASRRIPGAKKALTLAKNASRVANICNDVVGDICGTVSGGIGTALAAVLVSAGGAKGLIVSVGISGCIAAATVAGKALGKNIAIDRADDIIFNVGRLLDLPEVIRFELKNRELAQKKTAKQNKSGD</sequence>
<dbReference type="EMBL" id="DVMH01000020">
    <property type="protein sequence ID" value="HIU10311.1"/>
    <property type="molecule type" value="Genomic_DNA"/>
</dbReference>
<evidence type="ECO:0000313" key="3">
    <source>
        <dbReference type="Proteomes" id="UP000824124"/>
    </source>
</evidence>
<keyword evidence="1" id="KW-1133">Transmembrane helix</keyword>
<keyword evidence="1" id="KW-0472">Membrane</keyword>
<keyword evidence="1" id="KW-0812">Transmembrane</keyword>
<organism evidence="2 3">
    <name type="scientific">Candidatus Avidehalobacter gallistercoris</name>
    <dbReference type="NCBI Taxonomy" id="2840694"/>
    <lineage>
        <taxon>Bacteria</taxon>
        <taxon>Bacillati</taxon>
        <taxon>Bacillota</taxon>
        <taxon>Clostridia</taxon>
        <taxon>Eubacteriales</taxon>
        <taxon>Peptococcaceae</taxon>
        <taxon>Peptococcaceae incertae sedis</taxon>
        <taxon>Candidatus Avidehalobacter</taxon>
    </lineage>
</organism>
<evidence type="ECO:0000256" key="1">
    <source>
        <dbReference type="SAM" id="Phobius"/>
    </source>
</evidence>
<dbReference type="Proteomes" id="UP000824124">
    <property type="component" value="Unassembled WGS sequence"/>
</dbReference>
<name>A0A9D1HJB0_9FIRM</name>
<evidence type="ECO:0000313" key="2">
    <source>
        <dbReference type="EMBL" id="HIU10311.1"/>
    </source>
</evidence>
<gene>
    <name evidence="2" type="ORF">IAB00_03560</name>
</gene>
<proteinExistence type="predicted"/>
<dbReference type="AlphaFoldDB" id="A0A9D1HJB0"/>
<reference evidence="2" key="2">
    <citation type="journal article" date="2021" name="PeerJ">
        <title>Extensive microbial diversity within the chicken gut microbiome revealed by metagenomics and culture.</title>
        <authorList>
            <person name="Gilroy R."/>
            <person name="Ravi A."/>
            <person name="Getino M."/>
            <person name="Pursley I."/>
            <person name="Horton D.L."/>
            <person name="Alikhan N.F."/>
            <person name="Baker D."/>
            <person name="Gharbi K."/>
            <person name="Hall N."/>
            <person name="Watson M."/>
            <person name="Adriaenssens E.M."/>
            <person name="Foster-Nyarko E."/>
            <person name="Jarju S."/>
            <person name="Secka A."/>
            <person name="Antonio M."/>
            <person name="Oren A."/>
            <person name="Chaudhuri R.R."/>
            <person name="La Ragione R."/>
            <person name="Hildebrand F."/>
            <person name="Pallen M.J."/>
        </authorList>
    </citation>
    <scope>NUCLEOTIDE SEQUENCE</scope>
    <source>
        <strain evidence="2">2830</strain>
    </source>
</reference>